<evidence type="ECO:0000259" key="8">
    <source>
        <dbReference type="PROSITE" id="PS50850"/>
    </source>
</evidence>
<feature type="transmembrane region" description="Helical" evidence="7">
    <location>
        <begin position="380"/>
        <end position="400"/>
    </location>
</feature>
<dbReference type="PANTHER" id="PTHR23517">
    <property type="entry name" value="RESISTANCE PROTEIN MDTM, PUTATIVE-RELATED-RELATED"/>
    <property type="match status" value="1"/>
</dbReference>
<gene>
    <name evidence="9" type="ORF">ACFFJP_06510</name>
</gene>
<dbReference type="EMBL" id="JBHLXP010000001">
    <property type="protein sequence ID" value="MFC0047935.1"/>
    <property type="molecule type" value="Genomic_DNA"/>
</dbReference>
<keyword evidence="4 7" id="KW-0812">Transmembrane</keyword>
<dbReference type="InterPro" id="IPR020846">
    <property type="entry name" value="MFS_dom"/>
</dbReference>
<sequence length="415" mass="45039">MSAQVLSWQRVKQLPAPVWLMLWGNFFVRGSYFMVWPFLAVILYQRYDLSATETGFWLTSAALLAVVAGFYAGHLSDRFGRKPLMLAGALTGVLAFSALALADTLPLMLCCIFLATLPRALWDAPSKAWLGDLLPDSKDRELALQGLYFMVNAGAACGPVLGLWAGLSGNPHGFFITAASYGALGLGLMWLYRPGKLDSSTANSRPSHTLNFAAILQLLRQDQLFAVIILANILINFIYAHADSSLIQYLTRADFPDLVTLISSLVMVNSLIIVTCQFPLLRLLGHWPVIKRIHLGVVLLGLSQIWFALNPVDWFWGWLGAMAVLSIGEAILFANMNVHLDQLAHPALRGSYFGAASLYAIGYSLSPLIGGLILDALGGPALFAISAGLCALVLGCYATAPRLRRPDFSALKLPG</sequence>
<dbReference type="Gene3D" id="1.20.1250.20">
    <property type="entry name" value="MFS general substrate transporter like domains"/>
    <property type="match status" value="1"/>
</dbReference>
<proteinExistence type="predicted"/>
<feature type="transmembrane region" description="Helical" evidence="7">
    <location>
        <begin position="173"/>
        <end position="192"/>
    </location>
</feature>
<name>A0ABV6BEL0_9GAMM</name>
<feature type="transmembrane region" description="Helical" evidence="7">
    <location>
        <begin position="93"/>
        <end position="117"/>
    </location>
</feature>
<evidence type="ECO:0000256" key="4">
    <source>
        <dbReference type="ARBA" id="ARBA00022692"/>
    </source>
</evidence>
<feature type="transmembrane region" description="Helical" evidence="7">
    <location>
        <begin position="224"/>
        <end position="242"/>
    </location>
</feature>
<feature type="transmembrane region" description="Helical" evidence="7">
    <location>
        <begin position="350"/>
        <end position="374"/>
    </location>
</feature>
<keyword evidence="3" id="KW-1003">Cell membrane</keyword>
<evidence type="ECO:0000256" key="1">
    <source>
        <dbReference type="ARBA" id="ARBA00004651"/>
    </source>
</evidence>
<comment type="subcellular location">
    <subcellularLocation>
        <location evidence="1">Cell membrane</location>
        <topology evidence="1">Multi-pass membrane protein</topology>
    </subcellularLocation>
</comment>
<feature type="transmembrane region" description="Helical" evidence="7">
    <location>
        <begin position="293"/>
        <end position="309"/>
    </location>
</feature>
<comment type="caution">
    <text evidence="9">The sequence shown here is derived from an EMBL/GenBank/DDBJ whole genome shotgun (WGS) entry which is preliminary data.</text>
</comment>
<feature type="transmembrane region" description="Helical" evidence="7">
    <location>
        <begin position="315"/>
        <end position="338"/>
    </location>
</feature>
<evidence type="ECO:0000256" key="6">
    <source>
        <dbReference type="ARBA" id="ARBA00023136"/>
    </source>
</evidence>
<keyword evidence="2" id="KW-0813">Transport</keyword>
<evidence type="ECO:0000256" key="2">
    <source>
        <dbReference type="ARBA" id="ARBA00022448"/>
    </source>
</evidence>
<feature type="transmembrane region" description="Helical" evidence="7">
    <location>
        <begin position="147"/>
        <end position="167"/>
    </location>
</feature>
<feature type="transmembrane region" description="Helical" evidence="7">
    <location>
        <begin position="20"/>
        <end position="44"/>
    </location>
</feature>
<keyword evidence="6 7" id="KW-0472">Membrane</keyword>
<evidence type="ECO:0000313" key="9">
    <source>
        <dbReference type="EMBL" id="MFC0047935.1"/>
    </source>
</evidence>
<dbReference type="PROSITE" id="PS50850">
    <property type="entry name" value="MFS"/>
    <property type="match status" value="1"/>
</dbReference>
<evidence type="ECO:0000256" key="3">
    <source>
        <dbReference type="ARBA" id="ARBA00022475"/>
    </source>
</evidence>
<reference evidence="9 10" key="1">
    <citation type="submission" date="2024-09" db="EMBL/GenBank/DDBJ databases">
        <authorList>
            <person name="Sun Q."/>
            <person name="Mori K."/>
        </authorList>
    </citation>
    <scope>NUCLEOTIDE SEQUENCE [LARGE SCALE GENOMIC DNA]</scope>
    <source>
        <strain evidence="9 10">KCTC 23315</strain>
    </source>
</reference>
<organism evidence="9 10">
    <name type="scientific">Rheinheimera tilapiae</name>
    <dbReference type="NCBI Taxonomy" id="875043"/>
    <lineage>
        <taxon>Bacteria</taxon>
        <taxon>Pseudomonadati</taxon>
        <taxon>Pseudomonadota</taxon>
        <taxon>Gammaproteobacteria</taxon>
        <taxon>Chromatiales</taxon>
        <taxon>Chromatiaceae</taxon>
        <taxon>Rheinheimera</taxon>
    </lineage>
</organism>
<keyword evidence="5 7" id="KW-1133">Transmembrane helix</keyword>
<dbReference type="InterPro" id="IPR036259">
    <property type="entry name" value="MFS_trans_sf"/>
</dbReference>
<keyword evidence="10" id="KW-1185">Reference proteome</keyword>
<accession>A0ABV6BEL0</accession>
<protein>
    <submittedName>
        <fullName evidence="9">MDR family MFS transporter</fullName>
    </submittedName>
</protein>
<dbReference type="InterPro" id="IPR050171">
    <property type="entry name" value="MFS_Transporters"/>
</dbReference>
<dbReference type="Pfam" id="PF07690">
    <property type="entry name" value="MFS_1"/>
    <property type="match status" value="1"/>
</dbReference>
<evidence type="ECO:0000313" key="10">
    <source>
        <dbReference type="Proteomes" id="UP001589813"/>
    </source>
</evidence>
<dbReference type="PANTHER" id="PTHR23517:SF2">
    <property type="entry name" value="MULTIDRUG RESISTANCE PROTEIN MDTH"/>
    <property type="match status" value="1"/>
</dbReference>
<dbReference type="Proteomes" id="UP001589813">
    <property type="component" value="Unassembled WGS sequence"/>
</dbReference>
<dbReference type="SUPFAM" id="SSF103473">
    <property type="entry name" value="MFS general substrate transporter"/>
    <property type="match status" value="1"/>
</dbReference>
<evidence type="ECO:0000256" key="5">
    <source>
        <dbReference type="ARBA" id="ARBA00022989"/>
    </source>
</evidence>
<dbReference type="InterPro" id="IPR011701">
    <property type="entry name" value="MFS"/>
</dbReference>
<feature type="transmembrane region" description="Helical" evidence="7">
    <location>
        <begin position="56"/>
        <end position="73"/>
    </location>
</feature>
<evidence type="ECO:0000256" key="7">
    <source>
        <dbReference type="SAM" id="Phobius"/>
    </source>
</evidence>
<dbReference type="CDD" id="cd17329">
    <property type="entry name" value="MFS_MdtH_MDR_like"/>
    <property type="match status" value="1"/>
</dbReference>
<feature type="domain" description="Major facilitator superfamily (MFS) profile" evidence="8">
    <location>
        <begin position="18"/>
        <end position="404"/>
    </location>
</feature>
<dbReference type="RefSeq" id="WP_377241643.1">
    <property type="nucleotide sequence ID" value="NZ_JBHLXP010000001.1"/>
</dbReference>
<feature type="transmembrane region" description="Helical" evidence="7">
    <location>
        <begin position="262"/>
        <end position="281"/>
    </location>
</feature>